<evidence type="ECO:0000259" key="4">
    <source>
        <dbReference type="PROSITE" id="PS50967"/>
    </source>
</evidence>
<keyword evidence="5" id="KW-0378">Hydrolase</keyword>
<dbReference type="EMBL" id="VYZU01000157">
    <property type="protein sequence ID" value="NXY80854.1"/>
    <property type="molecule type" value="Genomic_DNA"/>
</dbReference>
<accession>A0A7L4MYD2</accession>
<organism evidence="5 6">
    <name type="scientific">Ceyx cyanopectus</name>
    <name type="common">Indigo-banded kingfisher</name>
    <dbReference type="NCBI Taxonomy" id="390723"/>
    <lineage>
        <taxon>Eukaryota</taxon>
        <taxon>Metazoa</taxon>
        <taxon>Chordata</taxon>
        <taxon>Craniata</taxon>
        <taxon>Vertebrata</taxon>
        <taxon>Euteleostomi</taxon>
        <taxon>Archelosauria</taxon>
        <taxon>Archosauria</taxon>
        <taxon>Dinosauria</taxon>
        <taxon>Saurischia</taxon>
        <taxon>Theropoda</taxon>
        <taxon>Coelurosauria</taxon>
        <taxon>Aves</taxon>
        <taxon>Neognathae</taxon>
        <taxon>Neoaves</taxon>
        <taxon>Telluraves</taxon>
        <taxon>Coraciimorphae</taxon>
        <taxon>Coraciiformes</taxon>
        <taxon>Alcedinidae</taxon>
        <taxon>Ceyx</taxon>
    </lineage>
</organism>
<dbReference type="GO" id="GO:0006281">
    <property type="term" value="P:DNA repair"/>
    <property type="evidence" value="ECO:0007669"/>
    <property type="project" value="InterPro"/>
</dbReference>
<dbReference type="Gene3D" id="1.10.150.80">
    <property type="entry name" value="HRDC domain"/>
    <property type="match status" value="1"/>
</dbReference>
<dbReference type="Pfam" id="PF00570">
    <property type="entry name" value="HRDC"/>
    <property type="match status" value="1"/>
</dbReference>
<dbReference type="Proteomes" id="UP000586704">
    <property type="component" value="Unassembled WGS sequence"/>
</dbReference>
<evidence type="ECO:0000313" key="6">
    <source>
        <dbReference type="Proteomes" id="UP000586704"/>
    </source>
</evidence>
<name>A0A7L4MYD2_9AVES</name>
<dbReference type="InterPro" id="IPR036388">
    <property type="entry name" value="WH-like_DNA-bd_sf"/>
</dbReference>
<feature type="region of interest" description="Disordered" evidence="3">
    <location>
        <begin position="69"/>
        <end position="104"/>
    </location>
</feature>
<feature type="compositionally biased region" description="Polar residues" evidence="3">
    <location>
        <begin position="69"/>
        <end position="83"/>
    </location>
</feature>
<comment type="catalytic activity">
    <reaction evidence="1">
        <text>Couples ATP hydrolysis with the unwinding of duplex DNA by translocating in the 3'-5' direction.</text>
        <dbReference type="EC" id="5.6.2.4"/>
    </reaction>
</comment>
<dbReference type="Gene3D" id="1.10.10.10">
    <property type="entry name" value="Winged helix-like DNA-binding domain superfamily/Winged helix DNA-binding domain"/>
    <property type="match status" value="1"/>
</dbReference>
<dbReference type="InterPro" id="IPR010997">
    <property type="entry name" value="HRDC-like_sf"/>
</dbReference>
<dbReference type="GO" id="GO:0006260">
    <property type="term" value="P:DNA replication"/>
    <property type="evidence" value="ECO:0007669"/>
    <property type="project" value="InterPro"/>
</dbReference>
<dbReference type="OrthoDB" id="10261556at2759"/>
<dbReference type="Pfam" id="PF14493">
    <property type="entry name" value="HTH_40"/>
    <property type="match status" value="1"/>
</dbReference>
<reference evidence="5 6" key="1">
    <citation type="submission" date="2020-02" db="EMBL/GenBank/DDBJ databases">
        <title>Bird 10,000 Genomes (B10K) Project - Family phase.</title>
        <authorList>
            <person name="Zhang G."/>
        </authorList>
    </citation>
    <scope>NUCLEOTIDE SEQUENCE [LARGE SCALE GENOMIC DNA]</scope>
    <source>
        <strain evidence="5">B10K-DU-013-51</strain>
        <tissue evidence="5">Mixed tissue sample</tissue>
    </source>
</reference>
<dbReference type="EC" id="5.6.2.4" evidence="2"/>
<dbReference type="InterPro" id="IPR002121">
    <property type="entry name" value="HRDC_dom"/>
</dbReference>
<dbReference type="PROSITE" id="PS50967">
    <property type="entry name" value="HRDC"/>
    <property type="match status" value="1"/>
</dbReference>
<keyword evidence="6" id="KW-1185">Reference proteome</keyword>
<keyword evidence="5" id="KW-0067">ATP-binding</keyword>
<dbReference type="GO" id="GO:0043138">
    <property type="term" value="F:3'-5' DNA helicase activity"/>
    <property type="evidence" value="ECO:0007669"/>
    <property type="project" value="UniProtKB-EC"/>
</dbReference>
<keyword evidence="5" id="KW-0547">Nucleotide-binding</keyword>
<gene>
    <name evidence="5" type="primary">Wrn_0</name>
    <name evidence="5" type="ORF">CEYCYA_R12068</name>
</gene>
<keyword evidence="5" id="KW-0347">Helicase</keyword>
<feature type="domain" description="HRDC" evidence="4">
    <location>
        <begin position="156"/>
        <end position="235"/>
    </location>
</feature>
<dbReference type="Pfam" id="PF09382">
    <property type="entry name" value="RQC"/>
    <property type="match status" value="1"/>
</dbReference>
<dbReference type="GO" id="GO:0000166">
    <property type="term" value="F:nucleotide binding"/>
    <property type="evidence" value="ECO:0007669"/>
    <property type="project" value="InterPro"/>
</dbReference>
<feature type="non-terminal residue" evidence="5">
    <location>
        <position position="1"/>
    </location>
</feature>
<feature type="non-terminal residue" evidence="5">
    <location>
        <position position="394"/>
    </location>
</feature>
<dbReference type="GO" id="GO:0003676">
    <property type="term" value="F:nucleic acid binding"/>
    <property type="evidence" value="ECO:0007669"/>
    <property type="project" value="InterPro"/>
</dbReference>
<dbReference type="SUPFAM" id="SSF46785">
    <property type="entry name" value="Winged helix' DNA-binding domain"/>
    <property type="match status" value="1"/>
</dbReference>
<dbReference type="AlphaFoldDB" id="A0A7L4MYD2"/>
<dbReference type="InterPro" id="IPR036390">
    <property type="entry name" value="WH_DNA-bd_sf"/>
</dbReference>
<evidence type="ECO:0000256" key="1">
    <source>
        <dbReference type="ARBA" id="ARBA00034617"/>
    </source>
</evidence>
<evidence type="ECO:0000313" key="5">
    <source>
        <dbReference type="EMBL" id="NXY80854.1"/>
    </source>
</evidence>
<dbReference type="InterPro" id="IPR029491">
    <property type="entry name" value="Helicase_HTH"/>
</dbReference>
<feature type="compositionally biased region" description="Basic and acidic residues" evidence="3">
    <location>
        <begin position="383"/>
        <end position="394"/>
    </location>
</feature>
<proteinExistence type="predicted"/>
<dbReference type="SUPFAM" id="SSF47819">
    <property type="entry name" value="HRDC-like"/>
    <property type="match status" value="1"/>
</dbReference>
<dbReference type="SMART" id="SM00341">
    <property type="entry name" value="HRDC"/>
    <property type="match status" value="1"/>
</dbReference>
<dbReference type="InterPro" id="IPR044876">
    <property type="entry name" value="HRDC_dom_sf"/>
</dbReference>
<dbReference type="InterPro" id="IPR018982">
    <property type="entry name" value="RQC_domain"/>
</dbReference>
<sequence length="394" mass="44072">SQRLPNRFRKHPLFGSGKDWPENWWKSLCQQLMMEGFLREVSAPQKFATTCVLTQKGRNWLKTASTSEPSLLLQSNEDLNLQQPPRSSRPTPRSPEVKTTTQSPVKQMSLYEMFSCEKKEKMSPRSSKMLTSVAEHSPVKPSPLKAPEAAVPSREQELEAALYGKLLTARQKVATEKEVPPAVLATNKILVEMARQRPTTVENLKKIDGVSEAKSTLLAPLLAEIKDFCQAHGLKTDTIPTSGAKDQKEASPWRCRRALSPSEHVTYVLFQEKNLSLRTISETRSLPLSVVGTHLLQALKAGYPVHLERAGLTPQVQQLVAGVIRNPPINSDTTKIQAIRKLVPANIEQYLIMMTIALLEKEDRRKSQDGSSVRRMLVLSDGQQEKTGAEQARR</sequence>
<dbReference type="FunFam" id="1.10.150.80:FF:000005">
    <property type="entry name" value="Werner syndrome ATP-dependent helicase homolog"/>
    <property type="match status" value="1"/>
</dbReference>
<feature type="region of interest" description="Disordered" evidence="3">
    <location>
        <begin position="363"/>
        <end position="394"/>
    </location>
</feature>
<evidence type="ECO:0000256" key="3">
    <source>
        <dbReference type="SAM" id="MobiDB-lite"/>
    </source>
</evidence>
<protein>
    <recommendedName>
        <fullName evidence="2">DNA 3'-5' helicase</fullName>
        <ecNumber evidence="2">5.6.2.4</ecNumber>
    </recommendedName>
</protein>
<comment type="caution">
    <text evidence="5">The sequence shown here is derived from an EMBL/GenBank/DDBJ whole genome shotgun (WGS) entry which is preliminary data.</text>
</comment>
<evidence type="ECO:0000256" key="2">
    <source>
        <dbReference type="ARBA" id="ARBA00034808"/>
    </source>
</evidence>